<organism evidence="3 4">
    <name type="scientific">Nocardia bhagyanarayanae</name>
    <dbReference type="NCBI Taxonomy" id="1215925"/>
    <lineage>
        <taxon>Bacteria</taxon>
        <taxon>Bacillati</taxon>
        <taxon>Actinomycetota</taxon>
        <taxon>Actinomycetes</taxon>
        <taxon>Mycobacteriales</taxon>
        <taxon>Nocardiaceae</taxon>
        <taxon>Nocardia</taxon>
    </lineage>
</organism>
<dbReference type="InterPro" id="IPR051330">
    <property type="entry name" value="Phosphatase_reg/MetRdx"/>
</dbReference>
<dbReference type="Pfam" id="PF13185">
    <property type="entry name" value="GAF_2"/>
    <property type="match status" value="1"/>
</dbReference>
<name>A0A543F7T9_9NOCA</name>
<evidence type="ECO:0000313" key="3">
    <source>
        <dbReference type="EMBL" id="TQM29898.1"/>
    </source>
</evidence>
<dbReference type="GO" id="GO:0005829">
    <property type="term" value="C:cytosol"/>
    <property type="evidence" value="ECO:0007669"/>
    <property type="project" value="TreeGrafter"/>
</dbReference>
<comment type="similarity">
    <text evidence="1">Belongs to the free Met sulfoxide reductase family.</text>
</comment>
<feature type="domain" description="GAF" evidence="2">
    <location>
        <begin position="24"/>
        <end position="174"/>
    </location>
</feature>
<dbReference type="SMART" id="SM00065">
    <property type="entry name" value="GAF"/>
    <property type="match status" value="1"/>
</dbReference>
<dbReference type="InterPro" id="IPR029016">
    <property type="entry name" value="GAF-like_dom_sf"/>
</dbReference>
<dbReference type="InterPro" id="IPR003018">
    <property type="entry name" value="GAF"/>
</dbReference>
<dbReference type="InterPro" id="IPR000614">
    <property type="entry name" value="FRMsr_CS"/>
</dbReference>
<proteinExistence type="inferred from homology"/>
<dbReference type="PANTHER" id="PTHR21021:SF15">
    <property type="entry name" value="FREE METHIONINE-R-SULFOXIDE REDUCTASE"/>
    <property type="match status" value="1"/>
</dbReference>
<comment type="caution">
    <text evidence="3">The sequence shown here is derived from an EMBL/GenBank/DDBJ whole genome shotgun (WGS) entry which is preliminary data.</text>
</comment>
<dbReference type="Gene3D" id="3.30.450.40">
    <property type="match status" value="1"/>
</dbReference>
<dbReference type="AlphaFoldDB" id="A0A543F7T9"/>
<evidence type="ECO:0000259" key="2">
    <source>
        <dbReference type="SMART" id="SM00065"/>
    </source>
</evidence>
<gene>
    <name evidence="3" type="ORF">FB390_1511</name>
</gene>
<dbReference type="PANTHER" id="PTHR21021">
    <property type="entry name" value="GAF/PUTATIVE CYTOSKELETAL PROTEIN"/>
    <property type="match status" value="1"/>
</dbReference>
<protein>
    <submittedName>
        <fullName evidence="3">GAF domain-containing protein</fullName>
    </submittedName>
</protein>
<dbReference type="Proteomes" id="UP000316331">
    <property type="component" value="Unassembled WGS sequence"/>
</dbReference>
<keyword evidence="4" id="KW-1185">Reference proteome</keyword>
<dbReference type="PROSITE" id="PS01320">
    <property type="entry name" value="UPF0067"/>
    <property type="match status" value="1"/>
</dbReference>
<dbReference type="EMBL" id="VFPG01000001">
    <property type="protein sequence ID" value="TQM29898.1"/>
    <property type="molecule type" value="Genomic_DNA"/>
</dbReference>
<evidence type="ECO:0000313" key="4">
    <source>
        <dbReference type="Proteomes" id="UP000316331"/>
    </source>
</evidence>
<dbReference type="FunFam" id="3.30.450.40:FF:000008">
    <property type="entry name" value="GAF domain-containing proteins"/>
    <property type="match status" value="1"/>
</dbReference>
<evidence type="ECO:0000256" key="1">
    <source>
        <dbReference type="ARBA" id="ARBA00038454"/>
    </source>
</evidence>
<dbReference type="SUPFAM" id="SSF55781">
    <property type="entry name" value="GAF domain-like"/>
    <property type="match status" value="1"/>
</dbReference>
<accession>A0A543F7T9</accession>
<sequence length="176" mass="19136">MGRQDFRSIYHSPMSFTVENLTGDRSEQYRQLIAQAQALVAGETDRVANAANLSALLFHTLPELNWAGFYFYDGTELVVGPFQGKPACVRIALGRGVCGTAAETKATQIVPDVHEFPGHIACDADSRSEIVVPLVHRGRLVGVLDLDSPKPGRFDDVDRTGLEALAEVFLATLPQP</sequence>
<dbReference type="GO" id="GO:0033745">
    <property type="term" value="F:L-methionine-(R)-S-oxide reductase activity"/>
    <property type="evidence" value="ECO:0007669"/>
    <property type="project" value="TreeGrafter"/>
</dbReference>
<reference evidence="3 4" key="1">
    <citation type="submission" date="2019-06" db="EMBL/GenBank/DDBJ databases">
        <title>Sequencing the genomes of 1000 actinobacteria strains.</title>
        <authorList>
            <person name="Klenk H.-P."/>
        </authorList>
    </citation>
    <scope>NUCLEOTIDE SEQUENCE [LARGE SCALE GENOMIC DNA]</scope>
    <source>
        <strain evidence="3 4">DSM 103495</strain>
    </source>
</reference>